<dbReference type="SUPFAM" id="SSF55874">
    <property type="entry name" value="ATPase domain of HSP90 chaperone/DNA topoisomerase II/histidine kinase"/>
    <property type="match status" value="1"/>
</dbReference>
<organism evidence="4 5">
    <name type="scientific">Duganella zoogloeoides</name>
    <dbReference type="NCBI Taxonomy" id="75659"/>
    <lineage>
        <taxon>Bacteria</taxon>
        <taxon>Pseudomonadati</taxon>
        <taxon>Pseudomonadota</taxon>
        <taxon>Betaproteobacteria</taxon>
        <taxon>Burkholderiales</taxon>
        <taxon>Oxalobacteraceae</taxon>
        <taxon>Telluria group</taxon>
        <taxon>Duganella</taxon>
    </lineage>
</organism>
<gene>
    <name evidence="4" type="ORF">SR858_11445</name>
</gene>
<evidence type="ECO:0000256" key="2">
    <source>
        <dbReference type="ARBA" id="ARBA00022777"/>
    </source>
</evidence>
<evidence type="ECO:0008006" key="6">
    <source>
        <dbReference type="Google" id="ProtNLM"/>
    </source>
</evidence>
<proteinExistence type="predicted"/>
<evidence type="ECO:0000313" key="4">
    <source>
        <dbReference type="EMBL" id="WQH06913.1"/>
    </source>
</evidence>
<dbReference type="InterPro" id="IPR050482">
    <property type="entry name" value="Sensor_HK_TwoCompSys"/>
</dbReference>
<dbReference type="RefSeq" id="WP_154819799.1">
    <property type="nucleotide sequence ID" value="NZ_CP140152.1"/>
</dbReference>
<evidence type="ECO:0000313" key="5">
    <source>
        <dbReference type="Proteomes" id="UP001326110"/>
    </source>
</evidence>
<name>A0ABZ0Y4D3_9BURK</name>
<evidence type="ECO:0000256" key="1">
    <source>
        <dbReference type="ARBA" id="ARBA00022679"/>
    </source>
</evidence>
<dbReference type="GeneID" id="43162732"/>
<dbReference type="InterPro" id="IPR036890">
    <property type="entry name" value="HATPase_C_sf"/>
</dbReference>
<evidence type="ECO:0000256" key="3">
    <source>
        <dbReference type="ARBA" id="ARBA00023012"/>
    </source>
</evidence>
<accession>A0ABZ0Y4D3</accession>
<protein>
    <recommendedName>
        <fullName evidence="6">Histidine kinase</fullName>
    </recommendedName>
</protein>
<dbReference type="Gene3D" id="3.30.565.10">
    <property type="entry name" value="Histidine kinase-like ATPase, C-terminal domain"/>
    <property type="match status" value="1"/>
</dbReference>
<dbReference type="PANTHER" id="PTHR24421">
    <property type="entry name" value="NITRATE/NITRITE SENSOR PROTEIN NARX-RELATED"/>
    <property type="match status" value="1"/>
</dbReference>
<reference evidence="4 5" key="1">
    <citation type="submission" date="2023-11" db="EMBL/GenBank/DDBJ databases">
        <title>MicrobeMod: A computational toolkit for identifying prokaryotic methylation and restriction-modification with nanopore sequencing.</title>
        <authorList>
            <person name="Crits-Christoph A."/>
            <person name="Kang S.C."/>
            <person name="Lee H."/>
            <person name="Ostrov N."/>
        </authorList>
    </citation>
    <scope>NUCLEOTIDE SEQUENCE [LARGE SCALE GENOMIC DNA]</scope>
    <source>
        <strain evidence="4 5">ATCC 25935</strain>
    </source>
</reference>
<keyword evidence="1" id="KW-0808">Transferase</keyword>
<keyword evidence="2" id="KW-0418">Kinase</keyword>
<keyword evidence="5" id="KW-1185">Reference proteome</keyword>
<sequence length="64" mass="6919">MADNGRGTDDKQVRLRLKDRHFGLVGMRERARRVGAVLGIGNAPGQGTMAALKVPARRVHAEAL</sequence>
<keyword evidence="3" id="KW-0902">Two-component regulatory system</keyword>
<dbReference type="EMBL" id="CP140152">
    <property type="protein sequence ID" value="WQH06913.1"/>
    <property type="molecule type" value="Genomic_DNA"/>
</dbReference>
<dbReference type="Proteomes" id="UP001326110">
    <property type="component" value="Chromosome"/>
</dbReference>